<dbReference type="PANTHER" id="PTHR31549:SF190">
    <property type="entry name" value="UPF0481 PROTEIN-RELATED"/>
    <property type="match status" value="1"/>
</dbReference>
<evidence type="ECO:0000256" key="1">
    <source>
        <dbReference type="SAM" id="Phobius"/>
    </source>
</evidence>
<sequence length="429" mass="49215">MQIIFRPKALHKPREDLIMPAIHPFSGRLFKQQEQQAWKVVRGCWDHLLESSGAKQKTDKVAILKQYKDAVAGVKNQIRSIYAYKDEELGGGISSRWDDELMKKMIKQGCFMLQLALFSLGGLKEHPVFHQAGLEKISYWVACIFRFKNQIPLVVLRELMKQSFFESAVRSGNWKRPKDIPRTILFDFLLQPMLIDPRNKTSFIRKLRNFAIANTCVDHAHREPPTLVHALWLSVTGRIHSGGAGKVNEAEEEDIGEWSTVRSATELQKVGINFRSNEGKGTRGIKFEKQMLEAVLYLPLLSIESSTKELLQNLIDYETNTSLGRHQREVCAYLKLMSELVRTPEDAKVLAQHGVIHGDPKQEEQLPAMLTSFWLKDAGNNQNLGLVRRQICIAYVKPKKWEKLRYLLILTVLLTLVQTIYSVLSFHLK</sequence>
<dbReference type="PANTHER" id="PTHR31549">
    <property type="entry name" value="PROTEIN, PUTATIVE (DUF247)-RELATED-RELATED"/>
    <property type="match status" value="1"/>
</dbReference>
<keyword evidence="1" id="KW-0472">Membrane</keyword>
<dbReference type="InterPro" id="IPR004158">
    <property type="entry name" value="DUF247_pln"/>
</dbReference>
<dbReference type="Pfam" id="PF03140">
    <property type="entry name" value="DUF247"/>
    <property type="match status" value="1"/>
</dbReference>
<dbReference type="EMBL" id="DUZY01000003">
    <property type="protein sequence ID" value="DAD32289.1"/>
    <property type="molecule type" value="Genomic_DNA"/>
</dbReference>
<evidence type="ECO:0000313" key="2">
    <source>
        <dbReference type="EMBL" id="DAD32289.1"/>
    </source>
</evidence>
<name>A0A822YLW3_NELNU</name>
<keyword evidence="3" id="KW-1185">Reference proteome</keyword>
<gene>
    <name evidence="2" type="ORF">HUJ06_011140</name>
</gene>
<dbReference type="Proteomes" id="UP000607653">
    <property type="component" value="Unassembled WGS sequence"/>
</dbReference>
<keyword evidence="1" id="KW-1133">Transmembrane helix</keyword>
<evidence type="ECO:0000313" key="3">
    <source>
        <dbReference type="Proteomes" id="UP000607653"/>
    </source>
</evidence>
<keyword evidence="1" id="KW-0812">Transmembrane</keyword>
<accession>A0A822YLW3</accession>
<feature type="transmembrane region" description="Helical" evidence="1">
    <location>
        <begin position="406"/>
        <end position="428"/>
    </location>
</feature>
<proteinExistence type="predicted"/>
<organism evidence="2 3">
    <name type="scientific">Nelumbo nucifera</name>
    <name type="common">Sacred lotus</name>
    <dbReference type="NCBI Taxonomy" id="4432"/>
    <lineage>
        <taxon>Eukaryota</taxon>
        <taxon>Viridiplantae</taxon>
        <taxon>Streptophyta</taxon>
        <taxon>Embryophyta</taxon>
        <taxon>Tracheophyta</taxon>
        <taxon>Spermatophyta</taxon>
        <taxon>Magnoliopsida</taxon>
        <taxon>Proteales</taxon>
        <taxon>Nelumbonaceae</taxon>
        <taxon>Nelumbo</taxon>
    </lineage>
</organism>
<comment type="caution">
    <text evidence="2">The sequence shown here is derived from an EMBL/GenBank/DDBJ whole genome shotgun (WGS) entry which is preliminary data.</text>
</comment>
<reference evidence="2 3" key="1">
    <citation type="journal article" date="2020" name="Mol. Biol. Evol.">
        <title>Distinct Expression and Methylation Patterns for Genes with Different Fates following a Single Whole-Genome Duplication in Flowering Plants.</title>
        <authorList>
            <person name="Shi T."/>
            <person name="Rahmani R.S."/>
            <person name="Gugger P.F."/>
            <person name="Wang M."/>
            <person name="Li H."/>
            <person name="Zhang Y."/>
            <person name="Li Z."/>
            <person name="Wang Q."/>
            <person name="Van de Peer Y."/>
            <person name="Marchal K."/>
            <person name="Chen J."/>
        </authorList>
    </citation>
    <scope>NUCLEOTIDE SEQUENCE [LARGE SCALE GENOMIC DNA]</scope>
    <source>
        <tissue evidence="2">Leaf</tissue>
    </source>
</reference>
<dbReference type="AlphaFoldDB" id="A0A822YLW3"/>
<protein>
    <submittedName>
        <fullName evidence="2">Uncharacterized protein</fullName>
    </submittedName>
</protein>